<keyword evidence="1" id="KW-0678">Repressor</keyword>
<comment type="caution">
    <text evidence="6">The sequence shown here is derived from an EMBL/GenBank/DDBJ whole genome shotgun (WGS) entry which is preliminary data.</text>
</comment>
<keyword evidence="3" id="KW-0346">Stress response</keyword>
<dbReference type="Gene3D" id="3.30.450.40">
    <property type="match status" value="1"/>
</dbReference>
<dbReference type="InterPro" id="IPR036388">
    <property type="entry name" value="WH-like_DNA-bd_sf"/>
</dbReference>
<dbReference type="SUPFAM" id="SSF55781">
    <property type="entry name" value="GAF domain-like"/>
    <property type="match status" value="1"/>
</dbReference>
<dbReference type="InterPro" id="IPR021153">
    <property type="entry name" value="HrcA_C"/>
</dbReference>
<dbReference type="PANTHER" id="PTHR34824">
    <property type="entry name" value="HEAT-INDUCIBLE TRANSCRIPTION REPRESSOR HRCA"/>
    <property type="match status" value="1"/>
</dbReference>
<evidence type="ECO:0000259" key="5">
    <source>
        <dbReference type="Pfam" id="PF01628"/>
    </source>
</evidence>
<accession>A0A2M8LGH3</accession>
<dbReference type="InterPro" id="IPR036390">
    <property type="entry name" value="WH_DNA-bd_sf"/>
</dbReference>
<dbReference type="Proteomes" id="UP000231436">
    <property type="component" value="Unassembled WGS sequence"/>
</dbReference>
<evidence type="ECO:0000256" key="4">
    <source>
        <dbReference type="ARBA" id="ARBA00023163"/>
    </source>
</evidence>
<name>A0A2M8LGH3_9BACT</name>
<proteinExistence type="predicted"/>
<evidence type="ECO:0000256" key="3">
    <source>
        <dbReference type="ARBA" id="ARBA00023016"/>
    </source>
</evidence>
<dbReference type="Pfam" id="PF01628">
    <property type="entry name" value="HrcA"/>
    <property type="match status" value="1"/>
</dbReference>
<protein>
    <recommendedName>
        <fullName evidence="5">Heat-inducible transcription repressor HrcA C-terminal domain-containing protein</fullName>
    </recommendedName>
</protein>
<feature type="domain" description="Heat-inducible transcription repressor HrcA C-terminal" evidence="5">
    <location>
        <begin position="102"/>
        <end position="216"/>
    </location>
</feature>
<dbReference type="Gene3D" id="1.10.10.10">
    <property type="entry name" value="Winged helix-like DNA-binding domain superfamily/Winged helix DNA-binding domain"/>
    <property type="match status" value="1"/>
</dbReference>
<dbReference type="GO" id="GO:0045892">
    <property type="term" value="P:negative regulation of DNA-templated transcription"/>
    <property type="evidence" value="ECO:0007669"/>
    <property type="project" value="TreeGrafter"/>
</dbReference>
<gene>
    <name evidence="6" type="ORF">COV05_04245</name>
</gene>
<dbReference type="GO" id="GO:0003677">
    <property type="term" value="F:DNA binding"/>
    <property type="evidence" value="ECO:0007669"/>
    <property type="project" value="InterPro"/>
</dbReference>
<evidence type="ECO:0000313" key="7">
    <source>
        <dbReference type="Proteomes" id="UP000231436"/>
    </source>
</evidence>
<dbReference type="InterPro" id="IPR002571">
    <property type="entry name" value="HrcA"/>
</dbReference>
<reference evidence="7" key="1">
    <citation type="submission" date="2017-09" db="EMBL/GenBank/DDBJ databases">
        <title>Depth-based differentiation of microbial function through sediment-hosted aquifers and enrichment of novel symbionts in the deep terrestrial subsurface.</title>
        <authorList>
            <person name="Probst A.J."/>
            <person name="Ladd B."/>
            <person name="Jarett J.K."/>
            <person name="Geller-Mcgrath D.E."/>
            <person name="Sieber C.M.K."/>
            <person name="Emerson J.B."/>
            <person name="Anantharaman K."/>
            <person name="Thomas B.C."/>
            <person name="Malmstrom R."/>
            <person name="Stieglmeier M."/>
            <person name="Klingl A."/>
            <person name="Woyke T."/>
            <person name="Ryan C.M."/>
            <person name="Banfield J.F."/>
        </authorList>
    </citation>
    <scope>NUCLEOTIDE SEQUENCE [LARGE SCALE GENOMIC DNA]</scope>
</reference>
<dbReference type="AlphaFoldDB" id="A0A2M8LGH3"/>
<dbReference type="SUPFAM" id="SSF46785">
    <property type="entry name" value="Winged helix' DNA-binding domain"/>
    <property type="match status" value="1"/>
</dbReference>
<sequence length="233" mass="26472">MLETRTELVLKLVVEDYIRTAAPVGSKYLNEHYQLGVSDATIRNELALLERDGYLRAPHTSAGRVPTEKAYVYYLQYLRDKRFVLQGSPIKSATRGTGDTETTLKTIAKRLVEISGETAIVAIDPKWSYYTGVSNLFHKPDFHDAEMMQTLSALVDQFDEVMHKLYRTLPEGPQVFIGSGNPFGEEMATILVRYRIDQETQGLLGIVGPLRMDYSRNLALIERAKEVLDEYFE</sequence>
<keyword evidence="4" id="KW-0804">Transcription</keyword>
<dbReference type="InterPro" id="IPR029016">
    <property type="entry name" value="GAF-like_dom_sf"/>
</dbReference>
<dbReference type="PANTHER" id="PTHR34824:SF1">
    <property type="entry name" value="HEAT-INDUCIBLE TRANSCRIPTION REPRESSOR HRCA"/>
    <property type="match status" value="1"/>
</dbReference>
<evidence type="ECO:0000256" key="2">
    <source>
        <dbReference type="ARBA" id="ARBA00023015"/>
    </source>
</evidence>
<evidence type="ECO:0000313" key="6">
    <source>
        <dbReference type="EMBL" id="PJE76551.1"/>
    </source>
</evidence>
<keyword evidence="2" id="KW-0805">Transcription regulation</keyword>
<organism evidence="6 7">
    <name type="scientific">Candidatus Uhrbacteria bacterium CG10_big_fil_rev_8_21_14_0_10_48_16</name>
    <dbReference type="NCBI Taxonomy" id="1975038"/>
    <lineage>
        <taxon>Bacteria</taxon>
        <taxon>Candidatus Uhriibacteriota</taxon>
    </lineage>
</organism>
<evidence type="ECO:0000256" key="1">
    <source>
        <dbReference type="ARBA" id="ARBA00022491"/>
    </source>
</evidence>
<dbReference type="EMBL" id="PFEU01000018">
    <property type="protein sequence ID" value="PJE76551.1"/>
    <property type="molecule type" value="Genomic_DNA"/>
</dbReference>